<comment type="caution">
    <text evidence="3">The sequence shown here is derived from an EMBL/GenBank/DDBJ whole genome shotgun (WGS) entry which is preliminary data.</text>
</comment>
<dbReference type="SUPFAM" id="SSF53474">
    <property type="entry name" value="alpha/beta-Hydrolases"/>
    <property type="match status" value="1"/>
</dbReference>
<dbReference type="GeneID" id="80896066"/>
<organism evidence="3 4">
    <name type="scientific">Akanthomyces muscarius</name>
    <name type="common">Entomopathogenic fungus</name>
    <name type="synonym">Lecanicillium muscarium</name>
    <dbReference type="NCBI Taxonomy" id="2231603"/>
    <lineage>
        <taxon>Eukaryota</taxon>
        <taxon>Fungi</taxon>
        <taxon>Dikarya</taxon>
        <taxon>Ascomycota</taxon>
        <taxon>Pezizomycotina</taxon>
        <taxon>Sordariomycetes</taxon>
        <taxon>Hypocreomycetidae</taxon>
        <taxon>Hypocreales</taxon>
        <taxon>Cordycipitaceae</taxon>
        <taxon>Akanthomyces</taxon>
    </lineage>
</organism>
<reference evidence="3" key="1">
    <citation type="journal article" date="2023" name="Access Microbiol">
        <title>De-novo genome assembly for Akanthomyces muscarius, a biocontrol agent of insect agricultural pests.</title>
        <authorList>
            <person name="Erdos Z."/>
            <person name="Studholme D.J."/>
            <person name="Raymond B."/>
            <person name="Sharma M."/>
        </authorList>
    </citation>
    <scope>NUCLEOTIDE SEQUENCE</scope>
    <source>
        <strain evidence="3">Ve6</strain>
    </source>
</reference>
<dbReference type="InterPro" id="IPR029058">
    <property type="entry name" value="AB_hydrolase_fold"/>
</dbReference>
<dbReference type="Proteomes" id="UP001144673">
    <property type="component" value="Unassembled WGS sequence"/>
</dbReference>
<dbReference type="KEGG" id="amus:LMH87_008907"/>
<dbReference type="RefSeq" id="XP_056056745.1">
    <property type="nucleotide sequence ID" value="XM_056202154.1"/>
</dbReference>
<evidence type="ECO:0000313" key="3">
    <source>
        <dbReference type="EMBL" id="KAJ4158378.1"/>
    </source>
</evidence>
<name>A0A9W8UQ43_AKAMU</name>
<keyword evidence="1" id="KW-0732">Signal</keyword>
<dbReference type="EMBL" id="JAJHUN010000006">
    <property type="protein sequence ID" value="KAJ4158378.1"/>
    <property type="molecule type" value="Genomic_DNA"/>
</dbReference>
<protein>
    <recommendedName>
        <fullName evidence="2">AB hydrolase-1 domain-containing protein</fullName>
    </recommendedName>
</protein>
<dbReference type="Gene3D" id="3.40.50.1820">
    <property type="entry name" value="alpha/beta hydrolase"/>
    <property type="match status" value="1"/>
</dbReference>
<dbReference type="AlphaFoldDB" id="A0A9W8UQ43"/>
<sequence>MYKLAVASAALFGAAAADAHNGKNCRDITVPVTVDTTVKSFDYTPTDKEVDTTNFFLDFTRHGDDFTTRIIKSNDTKINKAYTLAATICHPPSGPSSTLQILTHGVGFDRSYWDYPFAGYNYSYVADALAAGYSTLSWDRLGIAASSHGDPVQEIQLGLEVEALRQLTWMADEGHLCGLGGHRFTKKVHVGHSFGSAMTYSLSSRYPNITDAIVLTGFSQAPSYLGLFALGANFAPVAVNPTLKTKYTTGYVAPRDSIGVHIDFFGPGDFSDDMLAYATEHGQPAALGELLTVGDGAAKPSSFAGAVQIITGEYDVPFCGGNCNMVMTGDAPNILEMSRPMFSKAKTFNATVVPGAGHGLNFGYSHTVTYKGILDFLKQEL</sequence>
<evidence type="ECO:0000313" key="4">
    <source>
        <dbReference type="Proteomes" id="UP001144673"/>
    </source>
</evidence>
<keyword evidence="4" id="KW-1185">Reference proteome</keyword>
<gene>
    <name evidence="3" type="ORF">LMH87_008907</name>
</gene>
<feature type="chain" id="PRO_5040848182" description="AB hydrolase-1 domain-containing protein" evidence="1">
    <location>
        <begin position="20"/>
        <end position="381"/>
    </location>
</feature>
<proteinExistence type="predicted"/>
<evidence type="ECO:0000259" key="2">
    <source>
        <dbReference type="Pfam" id="PF12697"/>
    </source>
</evidence>
<evidence type="ECO:0000256" key="1">
    <source>
        <dbReference type="SAM" id="SignalP"/>
    </source>
</evidence>
<accession>A0A9W8UQ43</accession>
<dbReference type="Pfam" id="PF12697">
    <property type="entry name" value="Abhydrolase_6"/>
    <property type="match status" value="1"/>
</dbReference>
<feature type="signal peptide" evidence="1">
    <location>
        <begin position="1"/>
        <end position="19"/>
    </location>
</feature>
<dbReference type="InterPro" id="IPR000073">
    <property type="entry name" value="AB_hydrolase_1"/>
</dbReference>
<feature type="domain" description="AB hydrolase-1" evidence="2">
    <location>
        <begin position="101"/>
        <end position="361"/>
    </location>
</feature>